<keyword evidence="5" id="KW-0378">Hydrolase</keyword>
<dbReference type="GO" id="GO:0005886">
    <property type="term" value="C:plasma membrane"/>
    <property type="evidence" value="ECO:0007669"/>
    <property type="project" value="UniProtKB-ARBA"/>
</dbReference>
<dbReference type="FunFam" id="3.30.479.30:FF:000004">
    <property type="entry name" value="Putative membrane protease family, stomatin"/>
    <property type="match status" value="1"/>
</dbReference>
<dbReference type="Pfam" id="PF01145">
    <property type="entry name" value="Band_7"/>
    <property type="match status" value="1"/>
</dbReference>
<dbReference type="Proteomes" id="UP000333828">
    <property type="component" value="Unassembled WGS sequence"/>
</dbReference>
<dbReference type="SUPFAM" id="SSF117892">
    <property type="entry name" value="Band 7/SPFH domain"/>
    <property type="match status" value="1"/>
</dbReference>
<dbReference type="InterPro" id="IPR050710">
    <property type="entry name" value="Band7/mec-2_domain"/>
</dbReference>
<organism evidence="5 6">
    <name type="scientific">Pandoraea iniqua</name>
    <dbReference type="NCBI Taxonomy" id="2508288"/>
    <lineage>
        <taxon>Bacteria</taxon>
        <taxon>Pseudomonadati</taxon>
        <taxon>Pseudomonadota</taxon>
        <taxon>Betaproteobacteria</taxon>
        <taxon>Burkholderiales</taxon>
        <taxon>Burkholderiaceae</taxon>
        <taxon>Pandoraea</taxon>
    </lineage>
</organism>
<name>A0A5E4ZBF6_9BURK</name>
<dbReference type="EMBL" id="CABPSI010000007">
    <property type="protein sequence ID" value="VVE57755.1"/>
    <property type="molecule type" value="Genomic_DNA"/>
</dbReference>
<dbReference type="Pfam" id="PF16200">
    <property type="entry name" value="Band_7_C"/>
    <property type="match status" value="1"/>
</dbReference>
<protein>
    <submittedName>
        <fullName evidence="5">Modulator of FtsH protease HflK</fullName>
    </submittedName>
</protein>
<dbReference type="InterPro" id="IPR036013">
    <property type="entry name" value="Band_7/SPFH_dom_sf"/>
</dbReference>
<dbReference type="RefSeq" id="WP_254439725.1">
    <property type="nucleotide sequence ID" value="NZ_CABPSI010000007.1"/>
</dbReference>
<dbReference type="PANTHER" id="PTHR43327:SF10">
    <property type="entry name" value="STOMATIN-LIKE PROTEIN 2, MITOCHONDRIAL"/>
    <property type="match status" value="1"/>
</dbReference>
<dbReference type="PRINTS" id="PR00721">
    <property type="entry name" value="STOMATIN"/>
</dbReference>
<evidence type="ECO:0000313" key="6">
    <source>
        <dbReference type="Proteomes" id="UP000333828"/>
    </source>
</evidence>
<dbReference type="GO" id="GO:0008233">
    <property type="term" value="F:peptidase activity"/>
    <property type="evidence" value="ECO:0007669"/>
    <property type="project" value="UniProtKB-KW"/>
</dbReference>
<proteinExistence type="inferred from homology"/>
<evidence type="ECO:0000256" key="2">
    <source>
        <dbReference type="ARBA" id="ARBA00008164"/>
    </source>
</evidence>
<feature type="domain" description="Band 7" evidence="4">
    <location>
        <begin position="21"/>
        <end position="179"/>
    </location>
</feature>
<keyword evidence="6" id="KW-1185">Reference proteome</keyword>
<dbReference type="GO" id="GO:0098552">
    <property type="term" value="C:side of membrane"/>
    <property type="evidence" value="ECO:0007669"/>
    <property type="project" value="UniProtKB-ARBA"/>
</dbReference>
<dbReference type="PANTHER" id="PTHR43327">
    <property type="entry name" value="STOMATIN-LIKE PROTEIN 2, MITOCHONDRIAL"/>
    <property type="match status" value="1"/>
</dbReference>
<keyword evidence="5" id="KW-0645">Protease</keyword>
<dbReference type="InterPro" id="IPR001972">
    <property type="entry name" value="Stomatin_HflK_fam"/>
</dbReference>
<dbReference type="AlphaFoldDB" id="A0A5E4ZBF6"/>
<dbReference type="SMART" id="SM00244">
    <property type="entry name" value="PHB"/>
    <property type="match status" value="1"/>
</dbReference>
<gene>
    <name evidence="5" type="primary">hflK_1</name>
    <name evidence="5" type="ORF">PIN31115_05223</name>
</gene>
<reference evidence="5 6" key="1">
    <citation type="submission" date="2019-08" db="EMBL/GenBank/DDBJ databases">
        <authorList>
            <person name="Peeters C."/>
        </authorList>
    </citation>
    <scope>NUCLEOTIDE SEQUENCE [LARGE SCALE GENOMIC DNA]</scope>
    <source>
        <strain evidence="5 6">LMG 31115</strain>
    </source>
</reference>
<comment type="similarity">
    <text evidence="2">Belongs to the band 7/mec-2 family.</text>
</comment>
<dbReference type="CDD" id="cd08829">
    <property type="entry name" value="SPFH_paraslipin"/>
    <property type="match status" value="1"/>
</dbReference>
<evidence type="ECO:0000259" key="4">
    <source>
        <dbReference type="SMART" id="SM00244"/>
    </source>
</evidence>
<comment type="subcellular location">
    <subcellularLocation>
        <location evidence="1">Membrane</location>
        <topology evidence="1">Single-pass membrane protein</topology>
    </subcellularLocation>
</comment>
<dbReference type="InterPro" id="IPR032435">
    <property type="entry name" value="STML2-like_C"/>
</dbReference>
<evidence type="ECO:0000313" key="5">
    <source>
        <dbReference type="EMBL" id="VVE57755.1"/>
    </source>
</evidence>
<dbReference type="Gene3D" id="3.30.479.30">
    <property type="entry name" value="Band 7 domain"/>
    <property type="match status" value="1"/>
</dbReference>
<feature type="region of interest" description="Disordered" evidence="3">
    <location>
        <begin position="309"/>
        <end position="341"/>
    </location>
</feature>
<dbReference type="GO" id="GO:0006508">
    <property type="term" value="P:proteolysis"/>
    <property type="evidence" value="ECO:0007669"/>
    <property type="project" value="UniProtKB-KW"/>
</dbReference>
<evidence type="ECO:0000256" key="3">
    <source>
        <dbReference type="SAM" id="MobiDB-lite"/>
    </source>
</evidence>
<accession>A0A5E4ZBF6</accession>
<dbReference type="InterPro" id="IPR001107">
    <property type="entry name" value="Band_7"/>
</dbReference>
<evidence type="ECO:0000256" key="1">
    <source>
        <dbReference type="ARBA" id="ARBA00004167"/>
    </source>
</evidence>
<sequence>MFALSNVAFILFIIAIIIAARSIKIVPQQHAWVVERLGKYHATLTPGLSIVVPFVDRVAYKHLLKEIPLDVPSQICITKDNTQLQVDGILYFQVTDPMKASYGSSNFIVAITQLAQTTLRSVIGKLELDKTFEERGYINHSVVNALDEAASNWGVKVLRYEIKDLTPPKEILHAMQAQITAEREKRALIAASEGKRQEQINLASGAREAAIQKSEGERQAQINQAQGEASAILAVAEANAEAIHKIATAIQTQGGMEAVNLKVAEQYVDAFSKLAKAGNTLIVPGNLTDMSGMIASALKIVRGTEGGSGGGAGGGGAGAGGAGGTGGTGGVAGFGGSSVRR</sequence>